<proteinExistence type="predicted"/>
<sequence length="180" mass="19299">MSRRKKNGILKKTITWMVGIFIISFLIILGLKSSTVQSRIHSFFGDNRSAQKSEYQRQRKLAQQKYGSATDTEKKTVSSSSSKHAGSKTTTSSVDNSVAGSTKDSKRSSDSYYSSTSSSNGSTSSYRRVVVESGDTLSSLASRYGTTTSAIIRANDLSSNSISAGTTLKIPSSSTSSSSR</sequence>
<comment type="caution">
    <text evidence="4">The sequence shown here is derived from an EMBL/GenBank/DDBJ whole genome shotgun (WGS) entry which is preliminary data.</text>
</comment>
<dbReference type="InterPro" id="IPR018392">
    <property type="entry name" value="LysM"/>
</dbReference>
<evidence type="ECO:0000313" key="4">
    <source>
        <dbReference type="EMBL" id="KRM89609.1"/>
    </source>
</evidence>
<organism evidence="4 5">
    <name type="scientific">Liquorilactobacillus vini DSM 20605</name>
    <dbReference type="NCBI Taxonomy" id="1133569"/>
    <lineage>
        <taxon>Bacteria</taxon>
        <taxon>Bacillati</taxon>
        <taxon>Bacillota</taxon>
        <taxon>Bacilli</taxon>
        <taxon>Lactobacillales</taxon>
        <taxon>Lactobacillaceae</taxon>
        <taxon>Liquorilactobacillus</taxon>
    </lineage>
</organism>
<evidence type="ECO:0000313" key="5">
    <source>
        <dbReference type="Proteomes" id="UP000051576"/>
    </source>
</evidence>
<dbReference type="PANTHER" id="PTHR33734:SF22">
    <property type="entry name" value="MEMBRANE-BOUND LYTIC MUREIN TRANSGLYCOSYLASE D"/>
    <property type="match status" value="1"/>
</dbReference>
<gene>
    <name evidence="4" type="ORF">FD21_GL001117</name>
</gene>
<feature type="compositionally biased region" description="Low complexity" evidence="1">
    <location>
        <begin position="77"/>
        <end position="93"/>
    </location>
</feature>
<evidence type="ECO:0000259" key="3">
    <source>
        <dbReference type="PROSITE" id="PS51782"/>
    </source>
</evidence>
<dbReference type="CDD" id="cd00118">
    <property type="entry name" value="LysM"/>
    <property type="match status" value="1"/>
</dbReference>
<dbReference type="Proteomes" id="UP000051576">
    <property type="component" value="Unassembled WGS sequence"/>
</dbReference>
<feature type="region of interest" description="Disordered" evidence="1">
    <location>
        <begin position="48"/>
        <end position="126"/>
    </location>
</feature>
<dbReference type="Pfam" id="PF01476">
    <property type="entry name" value="LysM"/>
    <property type="match status" value="1"/>
</dbReference>
<protein>
    <recommendedName>
        <fullName evidence="3">LysM domain-containing protein</fullName>
    </recommendedName>
</protein>
<keyword evidence="5" id="KW-1185">Reference proteome</keyword>
<dbReference type="AlphaFoldDB" id="A0A0R2CM21"/>
<reference evidence="4 5" key="1">
    <citation type="journal article" date="2015" name="Genome Announc.">
        <title>Expanding the biotechnology potential of lactobacilli through comparative genomics of 213 strains and associated genera.</title>
        <authorList>
            <person name="Sun Z."/>
            <person name="Harris H.M."/>
            <person name="McCann A."/>
            <person name="Guo C."/>
            <person name="Argimon S."/>
            <person name="Zhang W."/>
            <person name="Yang X."/>
            <person name="Jeffery I.B."/>
            <person name="Cooney J.C."/>
            <person name="Kagawa T.F."/>
            <person name="Liu W."/>
            <person name="Song Y."/>
            <person name="Salvetti E."/>
            <person name="Wrobel A."/>
            <person name="Rasinkangas P."/>
            <person name="Parkhill J."/>
            <person name="Rea M.C."/>
            <person name="O'Sullivan O."/>
            <person name="Ritari J."/>
            <person name="Douillard F.P."/>
            <person name="Paul Ross R."/>
            <person name="Yang R."/>
            <person name="Briner A.E."/>
            <person name="Felis G.E."/>
            <person name="de Vos W.M."/>
            <person name="Barrangou R."/>
            <person name="Klaenhammer T.R."/>
            <person name="Caufield P.W."/>
            <person name="Cui Y."/>
            <person name="Zhang H."/>
            <person name="O'Toole P.W."/>
        </authorList>
    </citation>
    <scope>NUCLEOTIDE SEQUENCE [LARGE SCALE GENOMIC DNA]</scope>
    <source>
        <strain evidence="4 5">DSM 20605</strain>
    </source>
</reference>
<name>A0A0R2CM21_9LACO</name>
<dbReference type="InterPro" id="IPR036779">
    <property type="entry name" value="LysM_dom_sf"/>
</dbReference>
<dbReference type="STRING" id="1133569.FD21_GL001117"/>
<dbReference type="SMART" id="SM00257">
    <property type="entry name" value="LysM"/>
    <property type="match status" value="1"/>
</dbReference>
<feature type="compositionally biased region" description="Low complexity" evidence="1">
    <location>
        <begin position="110"/>
        <end position="126"/>
    </location>
</feature>
<dbReference type="PATRIC" id="fig|1133569.4.peg.1246"/>
<keyword evidence="2" id="KW-0472">Membrane</keyword>
<dbReference type="eggNOG" id="COG1388">
    <property type="taxonomic scope" value="Bacteria"/>
</dbReference>
<dbReference type="PROSITE" id="PS51782">
    <property type="entry name" value="LYSM"/>
    <property type="match status" value="1"/>
</dbReference>
<keyword evidence="2" id="KW-1133">Transmembrane helix</keyword>
<feature type="domain" description="LysM" evidence="3">
    <location>
        <begin position="127"/>
        <end position="170"/>
    </location>
</feature>
<dbReference type="SUPFAM" id="SSF54106">
    <property type="entry name" value="LysM domain"/>
    <property type="match status" value="1"/>
</dbReference>
<dbReference type="PANTHER" id="PTHR33734">
    <property type="entry name" value="LYSM DOMAIN-CONTAINING GPI-ANCHORED PROTEIN 2"/>
    <property type="match status" value="1"/>
</dbReference>
<keyword evidence="2" id="KW-0812">Transmembrane</keyword>
<accession>A0A0R2CM21</accession>
<evidence type="ECO:0000256" key="1">
    <source>
        <dbReference type="SAM" id="MobiDB-lite"/>
    </source>
</evidence>
<dbReference type="EMBL" id="AYYX01000003">
    <property type="protein sequence ID" value="KRM89609.1"/>
    <property type="molecule type" value="Genomic_DNA"/>
</dbReference>
<dbReference type="RefSeq" id="WP_010580448.1">
    <property type="nucleotide sequence ID" value="NZ_AHYZ01000080.1"/>
</dbReference>
<evidence type="ECO:0000256" key="2">
    <source>
        <dbReference type="SAM" id="Phobius"/>
    </source>
</evidence>
<dbReference type="OrthoDB" id="2307551at2"/>
<dbReference type="Gene3D" id="3.10.350.10">
    <property type="entry name" value="LysM domain"/>
    <property type="match status" value="1"/>
</dbReference>
<feature type="transmembrane region" description="Helical" evidence="2">
    <location>
        <begin position="12"/>
        <end position="31"/>
    </location>
</feature>